<protein>
    <submittedName>
        <fullName evidence="4">Col_cuticle_N domain-containing protein</fullName>
    </submittedName>
</protein>
<keyword evidence="3" id="KW-1185">Reference proteome</keyword>
<evidence type="ECO:0000313" key="2">
    <source>
        <dbReference type="EMBL" id="VDL69081.1"/>
    </source>
</evidence>
<evidence type="ECO:0000313" key="3">
    <source>
        <dbReference type="Proteomes" id="UP000271162"/>
    </source>
</evidence>
<reference evidence="4" key="1">
    <citation type="submission" date="2017-02" db="UniProtKB">
        <authorList>
            <consortium name="WormBaseParasite"/>
        </authorList>
    </citation>
    <scope>IDENTIFICATION</scope>
</reference>
<evidence type="ECO:0000256" key="1">
    <source>
        <dbReference type="SAM" id="Phobius"/>
    </source>
</evidence>
<keyword evidence="1" id="KW-0812">Transmembrane</keyword>
<dbReference type="Proteomes" id="UP000271162">
    <property type="component" value="Unassembled WGS sequence"/>
</dbReference>
<keyword evidence="1" id="KW-1133">Transmembrane helix</keyword>
<evidence type="ECO:0000313" key="4">
    <source>
        <dbReference type="WBParaSite" id="NBR_0000549101-mRNA-1"/>
    </source>
</evidence>
<organism evidence="4">
    <name type="scientific">Nippostrongylus brasiliensis</name>
    <name type="common">Rat hookworm</name>
    <dbReference type="NCBI Taxonomy" id="27835"/>
    <lineage>
        <taxon>Eukaryota</taxon>
        <taxon>Metazoa</taxon>
        <taxon>Ecdysozoa</taxon>
        <taxon>Nematoda</taxon>
        <taxon>Chromadorea</taxon>
        <taxon>Rhabditida</taxon>
        <taxon>Rhabditina</taxon>
        <taxon>Rhabditomorpha</taxon>
        <taxon>Strongyloidea</taxon>
        <taxon>Heligmosomidae</taxon>
        <taxon>Nippostrongylus</taxon>
    </lineage>
</organism>
<keyword evidence="1" id="KW-0472">Membrane</keyword>
<dbReference type="AlphaFoldDB" id="A0A0N4XSI9"/>
<reference evidence="2 3" key="2">
    <citation type="submission" date="2018-11" db="EMBL/GenBank/DDBJ databases">
        <authorList>
            <consortium name="Pathogen Informatics"/>
        </authorList>
    </citation>
    <scope>NUCLEOTIDE SEQUENCE [LARGE SCALE GENOMIC DNA]</scope>
</reference>
<gene>
    <name evidence="2" type="ORF">NBR_LOCUS5492</name>
</gene>
<accession>A0A0N4XSI9</accession>
<dbReference type="EMBL" id="UYSL01013467">
    <property type="protein sequence ID" value="VDL69081.1"/>
    <property type="molecule type" value="Genomic_DNA"/>
</dbReference>
<feature type="transmembrane region" description="Helical" evidence="1">
    <location>
        <begin position="36"/>
        <end position="59"/>
    </location>
</feature>
<name>A0A0N4XSI9_NIPBR</name>
<sequence length="77" mass="8101">MMNTTPVIETIAELNETNATISGMEGSEGGISEQTITLIIAIAGGALPIVMLIVAYCVFLSMESSRYDMAFPEVSGV</sequence>
<proteinExistence type="predicted"/>
<dbReference type="WBParaSite" id="NBR_0000549101-mRNA-1">
    <property type="protein sequence ID" value="NBR_0000549101-mRNA-1"/>
    <property type="gene ID" value="NBR_0000549101"/>
</dbReference>